<evidence type="ECO:0000313" key="3">
    <source>
        <dbReference type="Proteomes" id="UP000184268"/>
    </source>
</evidence>
<dbReference type="Proteomes" id="UP000184268">
    <property type="component" value="Unassembled WGS sequence"/>
</dbReference>
<evidence type="ECO:0000259" key="1">
    <source>
        <dbReference type="PROSITE" id="PS50404"/>
    </source>
</evidence>
<protein>
    <submittedName>
        <fullName evidence="2">Glutathione S-transferase</fullName>
    </submittedName>
</protein>
<dbReference type="OrthoDB" id="8634103at2"/>
<dbReference type="EMBL" id="FQXG01000004">
    <property type="protein sequence ID" value="SHH77092.1"/>
    <property type="molecule type" value="Genomic_DNA"/>
</dbReference>
<dbReference type="RefSeq" id="WP_067656939.1">
    <property type="nucleotide sequence ID" value="NZ_FQXG01000004.1"/>
</dbReference>
<gene>
    <name evidence="2" type="ORF">SAMN02745129_2896</name>
</gene>
<dbReference type="GO" id="GO:0005737">
    <property type="term" value="C:cytoplasm"/>
    <property type="evidence" value="ECO:0007669"/>
    <property type="project" value="TreeGrafter"/>
</dbReference>
<dbReference type="InterPro" id="IPR050983">
    <property type="entry name" value="GST_Omega/HSP26"/>
</dbReference>
<dbReference type="Pfam" id="PF13417">
    <property type="entry name" value="GST_N_3"/>
    <property type="match status" value="1"/>
</dbReference>
<accession>A0A1M5VPA8</accession>
<sequence>MILYTSDASPFARLVRILIQHLGLEVEERVVSPFEQDEELRQHNPLGKIPCLLTPLGALYDSALICRYLLAQVGTELDQEQQDWDRAQQAVLVDGLLDSAVALRMEQTREGEGTRSPFWSLRHQDTLHHGLMRLEGQPTALPSGNTLAAWRLLVLLEYLDFRHPKLAWRPLYPALERWWQSQRSPLTEATAPR</sequence>
<dbReference type="Gene3D" id="3.40.30.10">
    <property type="entry name" value="Glutaredoxin"/>
    <property type="match status" value="1"/>
</dbReference>
<dbReference type="PROSITE" id="PS50404">
    <property type="entry name" value="GST_NTER"/>
    <property type="match status" value="1"/>
</dbReference>
<dbReference type="STRING" id="299255.SAMN02745129_2896"/>
<dbReference type="InterPro" id="IPR004045">
    <property type="entry name" value="Glutathione_S-Trfase_N"/>
</dbReference>
<dbReference type="InterPro" id="IPR036249">
    <property type="entry name" value="Thioredoxin-like_sf"/>
</dbReference>
<keyword evidence="3" id="KW-1185">Reference proteome</keyword>
<keyword evidence="2" id="KW-0808">Transferase</keyword>
<dbReference type="PANTHER" id="PTHR43968">
    <property type="match status" value="1"/>
</dbReference>
<feature type="domain" description="GST N-terminal" evidence="1">
    <location>
        <begin position="1"/>
        <end position="77"/>
    </location>
</feature>
<evidence type="ECO:0000313" key="2">
    <source>
        <dbReference type="EMBL" id="SHH77092.1"/>
    </source>
</evidence>
<dbReference type="Gene3D" id="1.20.1050.10">
    <property type="match status" value="1"/>
</dbReference>
<dbReference type="AlphaFoldDB" id="A0A1M5VPA8"/>
<name>A0A1M5VPA8_9GAMM</name>
<reference evidence="3" key="1">
    <citation type="submission" date="2016-11" db="EMBL/GenBank/DDBJ databases">
        <authorList>
            <person name="Varghese N."/>
            <person name="Submissions S."/>
        </authorList>
    </citation>
    <scope>NUCLEOTIDE SEQUENCE [LARGE SCALE GENOMIC DNA]</scope>
    <source>
        <strain evidence="3">DSM 16917</strain>
    </source>
</reference>
<organism evidence="2 3">
    <name type="scientific">Ferrimonas marina</name>
    <dbReference type="NCBI Taxonomy" id="299255"/>
    <lineage>
        <taxon>Bacteria</taxon>
        <taxon>Pseudomonadati</taxon>
        <taxon>Pseudomonadota</taxon>
        <taxon>Gammaproteobacteria</taxon>
        <taxon>Alteromonadales</taxon>
        <taxon>Ferrimonadaceae</taxon>
        <taxon>Ferrimonas</taxon>
    </lineage>
</organism>
<dbReference type="SUPFAM" id="SSF52833">
    <property type="entry name" value="Thioredoxin-like"/>
    <property type="match status" value="1"/>
</dbReference>
<proteinExistence type="predicted"/>
<dbReference type="PANTHER" id="PTHR43968:SF6">
    <property type="entry name" value="GLUTATHIONE S-TRANSFERASE OMEGA"/>
    <property type="match status" value="1"/>
</dbReference>
<dbReference type="GO" id="GO:0016740">
    <property type="term" value="F:transferase activity"/>
    <property type="evidence" value="ECO:0007669"/>
    <property type="project" value="UniProtKB-KW"/>
</dbReference>